<dbReference type="InterPro" id="IPR006201">
    <property type="entry name" value="Neur_channel"/>
</dbReference>
<accession>A0A8D8TIW5</accession>
<feature type="compositionally biased region" description="Low complexity" evidence="1">
    <location>
        <begin position="462"/>
        <end position="473"/>
    </location>
</feature>
<keyword evidence="2" id="KW-1133">Transmembrane helix</keyword>
<dbReference type="EMBL" id="HBUF01281296">
    <property type="protein sequence ID" value="CAG6687374.1"/>
    <property type="molecule type" value="Transcribed_RNA"/>
</dbReference>
<feature type="region of interest" description="Disordered" evidence="1">
    <location>
        <begin position="358"/>
        <end position="397"/>
    </location>
</feature>
<protein>
    <submittedName>
        <fullName evidence="5">5-hydroxytryptamine receptor 3B</fullName>
    </submittedName>
</protein>
<name>A0A8D8TIW5_9HEMI</name>
<dbReference type="PANTHER" id="PTHR18945">
    <property type="entry name" value="NEUROTRANSMITTER GATED ION CHANNEL"/>
    <property type="match status" value="1"/>
</dbReference>
<sequence>MDWILYCVILSVGVSFLLVPSQGQEDTCPTRVKNSTLHNLQSCLLKDYDSKLRPVNATDIYLEFDLEYLSLDGDKISMAGPIYMSWDDERLAYDSDFYNVDGVELNLPLTSIWTPPLMSKVSAGRGYTSSSPVLGSSEGYYLYSDALGRVNLFEMISLYGLCHNPDYSFYPFDVHNCTAYINIPDPGIMFTHSLGGVDNGARYHEYYDIVQEFNVTSIQDSTGTLMQYNIVFRRHTTMFIILLHVPILAFLLFNFISLWLSPNHLLRLGLPVASFCGSLYQLNNITILIKEQNTDQDAFSVVGEKPLHIVLLYRNIIVLSLLVLLENSIYSLLGLERKMLISVLEDYSPTFASARKAALNKTTKPECHQEEDEEREEEEEEDEDNCSPVITTPPEFDPIELPSCIKSILVGPGPRPDLLMDASNNDKPPKGVSFKDGILPGEGTSQSESEDNKPTSPGLGVGLKTSSPSSTASGAGGGGKKKKKRKKCLRKVMMILQLRIVLNKHTVRYTVTRRLKMFKIKSHLSLKDILVVQTSPTFFTSAQNIVSFVGKKESEFPAKTI</sequence>
<dbReference type="GO" id="GO:0016020">
    <property type="term" value="C:membrane"/>
    <property type="evidence" value="ECO:0007669"/>
    <property type="project" value="InterPro"/>
</dbReference>
<reference evidence="5" key="1">
    <citation type="submission" date="2021-05" db="EMBL/GenBank/DDBJ databases">
        <authorList>
            <person name="Alioto T."/>
            <person name="Alioto T."/>
            <person name="Gomez Garrido J."/>
        </authorList>
    </citation>
    <scope>NUCLEOTIDE SEQUENCE</scope>
</reference>
<feature type="domain" description="Neurotransmitter-gated ion-channel ligand-binding" evidence="4">
    <location>
        <begin position="40"/>
        <end position="178"/>
    </location>
</feature>
<feature type="signal peptide" evidence="3">
    <location>
        <begin position="1"/>
        <end position="23"/>
    </location>
</feature>
<dbReference type="Gene3D" id="2.70.170.10">
    <property type="entry name" value="Neurotransmitter-gated ion-channel ligand-binding domain"/>
    <property type="match status" value="1"/>
</dbReference>
<feature type="compositionally biased region" description="Acidic residues" evidence="1">
    <location>
        <begin position="369"/>
        <end position="385"/>
    </location>
</feature>
<dbReference type="AlphaFoldDB" id="A0A8D8TIW5"/>
<dbReference type="SUPFAM" id="SSF63712">
    <property type="entry name" value="Nicotinic receptor ligand binding domain-like"/>
    <property type="match status" value="1"/>
</dbReference>
<organism evidence="5">
    <name type="scientific">Cacopsylla melanoneura</name>
    <dbReference type="NCBI Taxonomy" id="428564"/>
    <lineage>
        <taxon>Eukaryota</taxon>
        <taxon>Metazoa</taxon>
        <taxon>Ecdysozoa</taxon>
        <taxon>Arthropoda</taxon>
        <taxon>Hexapoda</taxon>
        <taxon>Insecta</taxon>
        <taxon>Pterygota</taxon>
        <taxon>Neoptera</taxon>
        <taxon>Paraneoptera</taxon>
        <taxon>Hemiptera</taxon>
        <taxon>Sternorrhyncha</taxon>
        <taxon>Psylloidea</taxon>
        <taxon>Psyllidae</taxon>
        <taxon>Psyllinae</taxon>
        <taxon>Cacopsylla</taxon>
    </lineage>
</organism>
<evidence type="ECO:0000256" key="1">
    <source>
        <dbReference type="SAM" id="MobiDB-lite"/>
    </source>
</evidence>
<keyword evidence="2" id="KW-0812">Transmembrane</keyword>
<keyword evidence="5" id="KW-0675">Receptor</keyword>
<evidence type="ECO:0000313" key="5">
    <source>
        <dbReference type="EMBL" id="CAG6687374.1"/>
    </source>
</evidence>
<dbReference type="InterPro" id="IPR036734">
    <property type="entry name" value="Neur_chan_lig-bd_sf"/>
</dbReference>
<feature type="region of interest" description="Disordered" evidence="1">
    <location>
        <begin position="416"/>
        <end position="486"/>
    </location>
</feature>
<evidence type="ECO:0000259" key="4">
    <source>
        <dbReference type="Pfam" id="PF02931"/>
    </source>
</evidence>
<feature type="chain" id="PRO_5034162602" evidence="3">
    <location>
        <begin position="24"/>
        <end position="561"/>
    </location>
</feature>
<dbReference type="GO" id="GO:0004888">
    <property type="term" value="F:transmembrane signaling receptor activity"/>
    <property type="evidence" value="ECO:0007669"/>
    <property type="project" value="InterPro"/>
</dbReference>
<proteinExistence type="predicted"/>
<feature type="transmembrane region" description="Helical" evidence="2">
    <location>
        <begin position="238"/>
        <end position="261"/>
    </location>
</feature>
<keyword evidence="2" id="KW-0472">Membrane</keyword>
<dbReference type="GO" id="GO:0005230">
    <property type="term" value="F:extracellular ligand-gated monoatomic ion channel activity"/>
    <property type="evidence" value="ECO:0007669"/>
    <property type="project" value="InterPro"/>
</dbReference>
<evidence type="ECO:0000256" key="2">
    <source>
        <dbReference type="SAM" id="Phobius"/>
    </source>
</evidence>
<keyword evidence="3" id="KW-0732">Signal</keyword>
<dbReference type="Pfam" id="PF02931">
    <property type="entry name" value="Neur_chan_LBD"/>
    <property type="match status" value="1"/>
</dbReference>
<dbReference type="InterPro" id="IPR006202">
    <property type="entry name" value="Neur_chan_lig-bd"/>
</dbReference>
<evidence type="ECO:0000256" key="3">
    <source>
        <dbReference type="SAM" id="SignalP"/>
    </source>
</evidence>